<evidence type="ECO:0000313" key="2">
    <source>
        <dbReference type="Proteomes" id="UP001626549"/>
    </source>
</evidence>
<dbReference type="InterPro" id="IPR040632">
    <property type="entry name" value="Sulfotransfer_4"/>
</dbReference>
<reference evidence="1 2" key="1">
    <citation type="submission" date="2023-10" db="EMBL/GenBank/DDBJ databases">
        <title>Two novel species belonging to the OM43/NOR5 clade.</title>
        <authorList>
            <person name="Park M."/>
        </authorList>
    </citation>
    <scope>NUCLEOTIDE SEQUENCE [LARGE SCALE GENOMIC DNA]</scope>
    <source>
        <strain evidence="1 2">IMCC45268</strain>
    </source>
</reference>
<dbReference type="Pfam" id="PF17784">
    <property type="entry name" value="Sulfotransfer_4"/>
    <property type="match status" value="1"/>
</dbReference>
<dbReference type="InterPro" id="IPR027417">
    <property type="entry name" value="P-loop_NTPase"/>
</dbReference>
<dbReference type="Gene3D" id="3.40.50.300">
    <property type="entry name" value="P-loop containing nucleotide triphosphate hydrolases"/>
    <property type="match status" value="1"/>
</dbReference>
<dbReference type="PANTHER" id="PTHR36978">
    <property type="entry name" value="P-LOOP CONTAINING NUCLEOTIDE TRIPHOSPHATE HYDROLASE"/>
    <property type="match status" value="1"/>
</dbReference>
<name>A0ABZ0IAB3_9GAMM</name>
<dbReference type="PANTHER" id="PTHR36978:SF4">
    <property type="entry name" value="P-LOOP CONTAINING NUCLEOSIDE TRIPHOSPHATE HYDROLASE PROTEIN"/>
    <property type="match status" value="1"/>
</dbReference>
<protein>
    <submittedName>
        <fullName evidence="1">Sulfotransferase</fullName>
    </submittedName>
</protein>
<dbReference type="SUPFAM" id="SSF52540">
    <property type="entry name" value="P-loop containing nucleoside triphosphate hydrolases"/>
    <property type="match status" value="1"/>
</dbReference>
<evidence type="ECO:0000313" key="1">
    <source>
        <dbReference type="EMBL" id="WOJ95479.1"/>
    </source>
</evidence>
<dbReference type="Proteomes" id="UP001626549">
    <property type="component" value="Chromosome"/>
</dbReference>
<dbReference type="EMBL" id="CP136865">
    <property type="protein sequence ID" value="WOJ95479.1"/>
    <property type="molecule type" value="Genomic_DNA"/>
</dbReference>
<keyword evidence="2" id="KW-1185">Reference proteome</keyword>
<sequence length="223" mass="25559">MPIKVIGAGFGRTGTLSLKLALEEVGCGPCFHMFELAKQRNHLEQWESALNDQTADWHTVFRGYQSTVDFPACVYYAELMEKYPDAKVILTIRESENWYQSAINTILTIRPSLLQLLKVLACYPFSKRARKTYRLAMHNRALIEHKVFGGKISDKAHVIRVYEAHQQSVKNTVPKDRLLVYDVREGWEPLCVFLGVPVPGTPFPSTNDRGDFKKVTRDLFFSF</sequence>
<gene>
    <name evidence="1" type="ORF">R0137_09445</name>
</gene>
<dbReference type="RefSeq" id="WP_407326177.1">
    <property type="nucleotide sequence ID" value="NZ_CP136865.1"/>
</dbReference>
<organism evidence="1 2">
    <name type="scientific">Congregibacter brevis</name>
    <dbReference type="NCBI Taxonomy" id="3081201"/>
    <lineage>
        <taxon>Bacteria</taxon>
        <taxon>Pseudomonadati</taxon>
        <taxon>Pseudomonadota</taxon>
        <taxon>Gammaproteobacteria</taxon>
        <taxon>Cellvibrionales</taxon>
        <taxon>Halieaceae</taxon>
        <taxon>Congregibacter</taxon>
    </lineage>
</organism>
<accession>A0ABZ0IAB3</accession>
<proteinExistence type="predicted"/>